<dbReference type="PANTHER" id="PTHR11062:SF117">
    <property type="entry name" value="XYLOGLUCAN-SPECIFIC GALACTURONOSYLTRANSFERASE 1"/>
    <property type="match status" value="1"/>
</dbReference>
<name>A0A0D3JPV8_EMIH1</name>
<dbReference type="RefSeq" id="XP_005777972.1">
    <property type="nucleotide sequence ID" value="XM_005777915.1"/>
</dbReference>
<evidence type="ECO:0000313" key="5">
    <source>
        <dbReference type="Proteomes" id="UP000013827"/>
    </source>
</evidence>
<feature type="domain" description="Exostosin GT47" evidence="3">
    <location>
        <begin position="259"/>
        <end position="329"/>
    </location>
</feature>
<evidence type="ECO:0000256" key="2">
    <source>
        <dbReference type="SAM" id="MobiDB-lite"/>
    </source>
</evidence>
<organism evidence="4 5">
    <name type="scientific">Emiliania huxleyi (strain CCMP1516)</name>
    <dbReference type="NCBI Taxonomy" id="280463"/>
    <lineage>
        <taxon>Eukaryota</taxon>
        <taxon>Haptista</taxon>
        <taxon>Haptophyta</taxon>
        <taxon>Prymnesiophyceae</taxon>
        <taxon>Isochrysidales</taxon>
        <taxon>Noelaerhabdaceae</taxon>
        <taxon>Emiliania</taxon>
    </lineage>
</organism>
<dbReference type="InterPro" id="IPR040911">
    <property type="entry name" value="Exostosin_GT47"/>
</dbReference>
<dbReference type="AlphaFoldDB" id="A0A0D3JPV8"/>
<proteinExistence type="inferred from homology"/>
<dbReference type="PANTHER" id="PTHR11062">
    <property type="entry name" value="EXOSTOSIN HEPARAN SULFATE GLYCOSYLTRANSFERASE -RELATED"/>
    <property type="match status" value="1"/>
</dbReference>
<feature type="region of interest" description="Disordered" evidence="2">
    <location>
        <begin position="439"/>
        <end position="487"/>
    </location>
</feature>
<comment type="similarity">
    <text evidence="1">Belongs to the glycosyltransferase 47 family.</text>
</comment>
<dbReference type="KEGG" id="ehx:EMIHUDRAFT_115429"/>
<evidence type="ECO:0000313" key="4">
    <source>
        <dbReference type="EnsemblProtists" id="EOD25543"/>
    </source>
</evidence>
<accession>A0A0D3JPV8</accession>
<feature type="compositionally biased region" description="Low complexity" evidence="2">
    <location>
        <begin position="464"/>
        <end position="477"/>
    </location>
</feature>
<dbReference type="InterPro" id="IPR004263">
    <property type="entry name" value="Exostosin"/>
</dbReference>
<dbReference type="GeneID" id="17271088"/>
<protein>
    <recommendedName>
        <fullName evidence="3">Exostosin GT47 domain-containing protein</fullName>
    </recommendedName>
</protein>
<dbReference type="HOGENOM" id="CLU_564335_0_0_1"/>
<dbReference type="PaxDb" id="2903-EOD25543"/>
<dbReference type="Pfam" id="PF03016">
    <property type="entry name" value="Exostosin_GT47"/>
    <property type="match status" value="1"/>
</dbReference>
<dbReference type="Proteomes" id="UP000013827">
    <property type="component" value="Unassembled WGS sequence"/>
</dbReference>
<evidence type="ECO:0000259" key="3">
    <source>
        <dbReference type="Pfam" id="PF03016"/>
    </source>
</evidence>
<dbReference type="EnsemblProtists" id="EOD25543">
    <property type="protein sequence ID" value="EOD25543"/>
    <property type="gene ID" value="EMIHUDRAFT_115429"/>
</dbReference>
<reference evidence="4" key="2">
    <citation type="submission" date="2024-10" db="UniProtKB">
        <authorList>
            <consortium name="EnsemblProtists"/>
        </authorList>
    </citation>
    <scope>IDENTIFICATION</scope>
</reference>
<sequence length="487" mass="51598">MAAAKKPFIYMPRSTKLTEPLGLASGGACGSGGGGGEDAQKSFWLVPTERVLAFASKRLTLGDSHPLPPPLDTLPPGTVEGTHHGRLEELLVRRLALHRSCTNRSDRAAVCIVSAPSSGRCYDWESLCQGRRLAVIGFFDPDLVFYKGNFPNFCRTLWGCEATRPGTCADAACPAARIVRIAANQPLLVQRFACGFAPTGTISVPYLGHARTPVALAGRASDAPPPATSSPTARPVHVAMAIGRYSHKSMTALGFRPWRDALVAECRARAARDNSTCHDFYPLPNGANALHAVAWYARATFCLQPPGDTVARAAIADAVSVGCIPVLLHPAQLRLWPWHWDASSASVFENFTNVGARNASWADAARGLFHRLLRMPRAKVRALQRAVRAAAPRLVYGGEGAAGASAGADDAVEALVQGLLGGRATPADAPPAEWSTTLYGDAVESDSLQPTRPAKPHAKPSGRPPNKAKPSAKAAGRATRRGRGKRG</sequence>
<feature type="compositionally biased region" description="Basic residues" evidence="2">
    <location>
        <begin position="478"/>
        <end position="487"/>
    </location>
</feature>
<reference evidence="5" key="1">
    <citation type="journal article" date="2013" name="Nature">
        <title>Pan genome of the phytoplankton Emiliania underpins its global distribution.</title>
        <authorList>
            <person name="Read B.A."/>
            <person name="Kegel J."/>
            <person name="Klute M.J."/>
            <person name="Kuo A."/>
            <person name="Lefebvre S.C."/>
            <person name="Maumus F."/>
            <person name="Mayer C."/>
            <person name="Miller J."/>
            <person name="Monier A."/>
            <person name="Salamov A."/>
            <person name="Young J."/>
            <person name="Aguilar M."/>
            <person name="Claverie J.M."/>
            <person name="Frickenhaus S."/>
            <person name="Gonzalez K."/>
            <person name="Herman E.K."/>
            <person name="Lin Y.C."/>
            <person name="Napier J."/>
            <person name="Ogata H."/>
            <person name="Sarno A.F."/>
            <person name="Shmutz J."/>
            <person name="Schroeder D."/>
            <person name="de Vargas C."/>
            <person name="Verret F."/>
            <person name="von Dassow P."/>
            <person name="Valentin K."/>
            <person name="Van de Peer Y."/>
            <person name="Wheeler G."/>
            <person name="Dacks J.B."/>
            <person name="Delwiche C.F."/>
            <person name="Dyhrman S.T."/>
            <person name="Glockner G."/>
            <person name="John U."/>
            <person name="Richards T."/>
            <person name="Worden A.Z."/>
            <person name="Zhang X."/>
            <person name="Grigoriev I.V."/>
            <person name="Allen A.E."/>
            <person name="Bidle K."/>
            <person name="Borodovsky M."/>
            <person name="Bowler C."/>
            <person name="Brownlee C."/>
            <person name="Cock J.M."/>
            <person name="Elias M."/>
            <person name="Gladyshev V.N."/>
            <person name="Groth M."/>
            <person name="Guda C."/>
            <person name="Hadaegh A."/>
            <person name="Iglesias-Rodriguez M.D."/>
            <person name="Jenkins J."/>
            <person name="Jones B.M."/>
            <person name="Lawson T."/>
            <person name="Leese F."/>
            <person name="Lindquist E."/>
            <person name="Lobanov A."/>
            <person name="Lomsadze A."/>
            <person name="Malik S.B."/>
            <person name="Marsh M.E."/>
            <person name="Mackinder L."/>
            <person name="Mock T."/>
            <person name="Mueller-Roeber B."/>
            <person name="Pagarete A."/>
            <person name="Parker M."/>
            <person name="Probert I."/>
            <person name="Quesneville H."/>
            <person name="Raines C."/>
            <person name="Rensing S.A."/>
            <person name="Riano-Pachon D.M."/>
            <person name="Richier S."/>
            <person name="Rokitta S."/>
            <person name="Shiraiwa Y."/>
            <person name="Soanes D.M."/>
            <person name="van der Giezen M."/>
            <person name="Wahlund T.M."/>
            <person name="Williams B."/>
            <person name="Wilson W."/>
            <person name="Wolfe G."/>
            <person name="Wurch L.L."/>
        </authorList>
    </citation>
    <scope>NUCLEOTIDE SEQUENCE</scope>
</reference>
<dbReference type="eggNOG" id="KOG1021">
    <property type="taxonomic scope" value="Eukaryota"/>
</dbReference>
<keyword evidence="5" id="KW-1185">Reference proteome</keyword>
<evidence type="ECO:0000256" key="1">
    <source>
        <dbReference type="ARBA" id="ARBA00010271"/>
    </source>
</evidence>
<dbReference type="GO" id="GO:0016757">
    <property type="term" value="F:glycosyltransferase activity"/>
    <property type="evidence" value="ECO:0007669"/>
    <property type="project" value="InterPro"/>
</dbReference>
<dbReference type="STRING" id="2903.R1CRE8"/>